<sequence>MARWKLAYHANCWGPLGGDAVGVTSITRLAYRTFGDMEKAAREIAEAGYEGIEFFDGNVVDGEGDGYAAMRRVLDRSGLRLVALYSGCNFIFADILPEELARVTRAAAAAEALGAEHLVVGGGARRFDGTRPGDYDALAAGLDEVMAIAQAHGLAAHYHPHLSTIVETPDEVRTIFAKTGIGFCPDTAHLAAAGGDVAAMVREHAARISYVHLKGWQREPFAFTPVGLGDCDNGAVIRALRDVGYEGWICNELDSWPDPAGAARQSRAFVEVEAMKTDP</sequence>
<dbReference type="Proteomes" id="UP001237448">
    <property type="component" value="Unassembled WGS sequence"/>
</dbReference>
<dbReference type="InterPro" id="IPR050312">
    <property type="entry name" value="IolE/XylAMocC-like"/>
</dbReference>
<dbReference type="Gene3D" id="3.20.20.150">
    <property type="entry name" value="Divalent-metal-dependent TIM barrel enzymes"/>
    <property type="match status" value="1"/>
</dbReference>
<dbReference type="EC" id="4.2.1.44" evidence="2"/>
<dbReference type="InterPro" id="IPR013022">
    <property type="entry name" value="Xyl_isomerase-like_TIM-brl"/>
</dbReference>
<gene>
    <name evidence="2" type="ORF">J3R73_003116</name>
</gene>
<dbReference type="RefSeq" id="WP_307428496.1">
    <property type="nucleotide sequence ID" value="NZ_JAUSVK010000001.1"/>
</dbReference>
<dbReference type="PANTHER" id="PTHR12110">
    <property type="entry name" value="HYDROXYPYRUVATE ISOMERASE"/>
    <property type="match status" value="1"/>
</dbReference>
<comment type="caution">
    <text evidence="2">The sequence shown here is derived from an EMBL/GenBank/DDBJ whole genome shotgun (WGS) entry which is preliminary data.</text>
</comment>
<protein>
    <submittedName>
        <fullName evidence="2">Inosose dehydratase</fullName>
        <ecNumber evidence="2">4.2.1.44</ecNumber>
    </submittedName>
</protein>
<proteinExistence type="predicted"/>
<keyword evidence="3" id="KW-1185">Reference proteome</keyword>
<dbReference type="InterPro" id="IPR036237">
    <property type="entry name" value="Xyl_isomerase-like_sf"/>
</dbReference>
<keyword evidence="2" id="KW-0456">Lyase</keyword>
<dbReference type="Pfam" id="PF01261">
    <property type="entry name" value="AP_endonuc_2"/>
    <property type="match status" value="1"/>
</dbReference>
<reference evidence="2 3" key="1">
    <citation type="submission" date="2023-07" db="EMBL/GenBank/DDBJ databases">
        <title>Genomic Encyclopedia of Type Strains, Phase IV (KMG-IV): sequencing the most valuable type-strain genomes for metagenomic binning, comparative biology and taxonomic classification.</title>
        <authorList>
            <person name="Goeker M."/>
        </authorList>
    </citation>
    <scope>NUCLEOTIDE SEQUENCE [LARGE SCALE GENOMIC DNA]</scope>
    <source>
        <strain evidence="2 3">DSM 5896</strain>
    </source>
</reference>
<organism evidence="2 3">
    <name type="scientific">Labrys monachus</name>
    <dbReference type="NCBI Taxonomy" id="217067"/>
    <lineage>
        <taxon>Bacteria</taxon>
        <taxon>Pseudomonadati</taxon>
        <taxon>Pseudomonadota</taxon>
        <taxon>Alphaproteobacteria</taxon>
        <taxon>Hyphomicrobiales</taxon>
        <taxon>Xanthobacteraceae</taxon>
        <taxon>Labrys</taxon>
    </lineage>
</organism>
<evidence type="ECO:0000259" key="1">
    <source>
        <dbReference type="Pfam" id="PF01261"/>
    </source>
</evidence>
<dbReference type="EMBL" id="JAUSVK010000001">
    <property type="protein sequence ID" value="MDQ0393324.1"/>
    <property type="molecule type" value="Genomic_DNA"/>
</dbReference>
<evidence type="ECO:0000313" key="2">
    <source>
        <dbReference type="EMBL" id="MDQ0393324.1"/>
    </source>
</evidence>
<evidence type="ECO:0000313" key="3">
    <source>
        <dbReference type="Proteomes" id="UP001237448"/>
    </source>
</evidence>
<dbReference type="PANTHER" id="PTHR12110:SF41">
    <property type="entry name" value="INOSOSE DEHYDRATASE"/>
    <property type="match status" value="1"/>
</dbReference>
<feature type="domain" description="Xylose isomerase-like TIM barrel" evidence="1">
    <location>
        <begin position="42"/>
        <end position="269"/>
    </location>
</feature>
<name>A0ABU0FFD7_9HYPH</name>
<dbReference type="SUPFAM" id="SSF51658">
    <property type="entry name" value="Xylose isomerase-like"/>
    <property type="match status" value="1"/>
</dbReference>
<accession>A0ABU0FFD7</accession>
<dbReference type="GO" id="GO:0050114">
    <property type="term" value="F:myo-inosose-2 dehydratase activity"/>
    <property type="evidence" value="ECO:0007669"/>
    <property type="project" value="UniProtKB-EC"/>
</dbReference>